<name>A0A2A9M9W9_BESBE</name>
<dbReference type="Proteomes" id="UP000224006">
    <property type="component" value="Chromosome XI"/>
</dbReference>
<dbReference type="VEuPathDB" id="ToxoDB:BESB_021130"/>
<evidence type="ECO:0000256" key="1">
    <source>
        <dbReference type="SAM" id="MobiDB-lite"/>
    </source>
</evidence>
<dbReference type="EMBL" id="NWUJ01000012">
    <property type="protein sequence ID" value="PFH32172.1"/>
    <property type="molecule type" value="Genomic_DNA"/>
</dbReference>
<evidence type="ECO:0000313" key="3">
    <source>
        <dbReference type="Proteomes" id="UP000224006"/>
    </source>
</evidence>
<accession>A0A2A9M9W9</accession>
<evidence type="ECO:0000313" key="2">
    <source>
        <dbReference type="EMBL" id="PFH32172.1"/>
    </source>
</evidence>
<gene>
    <name evidence="2" type="ORF">BESB_021130</name>
</gene>
<dbReference type="KEGG" id="bbes:BESB_021130"/>
<dbReference type="RefSeq" id="XP_029216181.1">
    <property type="nucleotide sequence ID" value="XM_029360822.1"/>
</dbReference>
<protein>
    <submittedName>
        <fullName evidence="2">Uncharacterized protein</fullName>
    </submittedName>
</protein>
<dbReference type="GeneID" id="40307174"/>
<comment type="caution">
    <text evidence="2">The sequence shown here is derived from an EMBL/GenBank/DDBJ whole genome shotgun (WGS) entry which is preliminary data.</text>
</comment>
<sequence>MHGPPPTPTDGDPKRIPVTDPGKPTQPRWTSFGLNASLAKVRQMQFRLNEPSLWQKEASERIEKAMEKEARRLSVMSVMYSRLAAGRGEQKITKNKLDRAASAWWPSNQTQMKYERQAEDKLGKRDFSAIVAGNLLVSPLLRHYNEWLVVTEVEATRELAEILTAEMEMEQKGFDHGDAQERPRYRLDELAGQPATWNDGPSPRLLRWLGSKHLLESQEPLARPKRRRVTRARLFSSPALGARVLDTINEEDSSPESQMQQGGPLVPAENQNAQRQTALETDLAAVALDFVWQGFSAKDKIVLRKLVPQVDRALENLIRKCWRLGPVTSRKAVKQEMLQKLGEKVFAKKLAERAKNWQTSRRTRTVKNKGPESVHRLPTKQWEDILKHKFDRRLCSTQNEEEDNAARDMEKTT</sequence>
<feature type="region of interest" description="Disordered" evidence="1">
    <location>
        <begin position="250"/>
        <end position="270"/>
    </location>
</feature>
<feature type="region of interest" description="Disordered" evidence="1">
    <location>
        <begin position="1"/>
        <end position="30"/>
    </location>
</feature>
<proteinExistence type="predicted"/>
<keyword evidence="3" id="KW-1185">Reference proteome</keyword>
<reference evidence="2 3" key="1">
    <citation type="submission" date="2017-09" db="EMBL/GenBank/DDBJ databases">
        <title>Genome sequencing of Besnoitia besnoiti strain Bb-Ger1.</title>
        <authorList>
            <person name="Schares G."/>
            <person name="Venepally P."/>
            <person name="Lorenzi H.A."/>
        </authorList>
    </citation>
    <scope>NUCLEOTIDE SEQUENCE [LARGE SCALE GENOMIC DNA]</scope>
    <source>
        <strain evidence="2 3">Bb-Ger1</strain>
    </source>
</reference>
<dbReference type="AlphaFoldDB" id="A0A2A9M9W9"/>
<organism evidence="2 3">
    <name type="scientific">Besnoitia besnoiti</name>
    <name type="common">Apicomplexan protozoan</name>
    <dbReference type="NCBI Taxonomy" id="94643"/>
    <lineage>
        <taxon>Eukaryota</taxon>
        <taxon>Sar</taxon>
        <taxon>Alveolata</taxon>
        <taxon>Apicomplexa</taxon>
        <taxon>Conoidasida</taxon>
        <taxon>Coccidia</taxon>
        <taxon>Eucoccidiorida</taxon>
        <taxon>Eimeriorina</taxon>
        <taxon>Sarcocystidae</taxon>
        <taxon>Besnoitia</taxon>
    </lineage>
</organism>